<dbReference type="GO" id="GO:0003677">
    <property type="term" value="F:DNA binding"/>
    <property type="evidence" value="ECO:0007669"/>
    <property type="project" value="UniProtKB-KW"/>
</dbReference>
<keyword evidence="4" id="KW-1185">Reference proteome</keyword>
<reference evidence="3 4" key="1">
    <citation type="submission" date="2014-01" db="EMBL/GenBank/DDBJ databases">
        <title>Isolation of Serratia multitudinisentens RB-25 from Ex-Landfill site.</title>
        <authorList>
            <person name="Robson E.H.J."/>
        </authorList>
    </citation>
    <scope>NUCLEOTIDE SEQUENCE [LARGE SCALE GENOMIC DNA]</scope>
    <source>
        <strain evidence="3 4">RB-25</strain>
    </source>
</reference>
<proteinExistence type="predicted"/>
<dbReference type="InterPro" id="IPR000792">
    <property type="entry name" value="Tscrpt_reg_LuxR_C"/>
</dbReference>
<evidence type="ECO:0000313" key="4">
    <source>
        <dbReference type="Proteomes" id="UP000019030"/>
    </source>
</evidence>
<evidence type="ECO:0000259" key="2">
    <source>
        <dbReference type="PROSITE" id="PS50043"/>
    </source>
</evidence>
<dbReference type="SMART" id="SM00421">
    <property type="entry name" value="HTH_LUXR"/>
    <property type="match status" value="1"/>
</dbReference>
<dbReference type="AlphaFoldDB" id="W0LK54"/>
<dbReference type="GO" id="GO:0006355">
    <property type="term" value="P:regulation of DNA-templated transcription"/>
    <property type="evidence" value="ECO:0007669"/>
    <property type="project" value="InterPro"/>
</dbReference>
<name>W0LK54_9GAMM</name>
<dbReference type="HOGENOM" id="CLU_106723_0_0_6"/>
<dbReference type="OrthoDB" id="6475078at2"/>
<feature type="domain" description="HTH luxR-type" evidence="2">
    <location>
        <begin position="139"/>
        <end position="204"/>
    </location>
</feature>
<dbReference type="PROSITE" id="PS00622">
    <property type="entry name" value="HTH_LUXR_1"/>
    <property type="match status" value="1"/>
</dbReference>
<evidence type="ECO:0000313" key="3">
    <source>
        <dbReference type="EMBL" id="AHG22804.1"/>
    </source>
</evidence>
<dbReference type="STRING" id="1441930.Z042_14020"/>
<dbReference type="KEGG" id="sfo:Z042_14020"/>
<gene>
    <name evidence="3" type="ORF">Z042_14020</name>
</gene>
<protein>
    <recommendedName>
        <fullName evidence="2">HTH luxR-type domain-containing protein</fullName>
    </recommendedName>
</protein>
<dbReference type="EMBL" id="CP007044">
    <property type="protein sequence ID" value="AHG22804.1"/>
    <property type="molecule type" value="Genomic_DNA"/>
</dbReference>
<dbReference type="PRINTS" id="PR00038">
    <property type="entry name" value="HTHLUXR"/>
</dbReference>
<reference evidence="3 4" key="2">
    <citation type="submission" date="2015-03" db="EMBL/GenBank/DDBJ databases">
        <authorList>
            <person name="Chan K.-G."/>
        </authorList>
    </citation>
    <scope>NUCLEOTIDE SEQUENCE [LARGE SCALE GENOMIC DNA]</scope>
    <source>
        <strain evidence="3 4">RB-25</strain>
    </source>
</reference>
<keyword evidence="1" id="KW-0238">DNA-binding</keyword>
<evidence type="ECO:0000256" key="1">
    <source>
        <dbReference type="ARBA" id="ARBA00023125"/>
    </source>
</evidence>
<dbReference type="PATRIC" id="fig|1441930.4.peg.2780"/>
<organism evidence="3 4">
    <name type="scientific">Chania multitudinisentens RB-25</name>
    <dbReference type="NCBI Taxonomy" id="1441930"/>
    <lineage>
        <taxon>Bacteria</taxon>
        <taxon>Pseudomonadati</taxon>
        <taxon>Pseudomonadota</taxon>
        <taxon>Gammaproteobacteria</taxon>
        <taxon>Enterobacterales</taxon>
        <taxon>Yersiniaceae</taxon>
        <taxon>Chania</taxon>
    </lineage>
</organism>
<dbReference type="Pfam" id="PF00196">
    <property type="entry name" value="GerE"/>
    <property type="match status" value="1"/>
</dbReference>
<sequence length="218" mass="25095">MNADLTEKQGVILHPCHFARLGMRHLLPSNYQVFETADLNACQERRLVQGAPDLMIIALRGERYSMLSALELIEMLCHNNTHCQILVMLNISRLPGVRDYLMRYGERVRVIDPSSTLPRLTWQLERVIDRPVNPLQSVRTPLLPILSKRERQVLDALLLGNSVQRISRRFSLNIKTVSHYKRSALGKLGMKTMQPLLVWSTALPAYHFRHRDDILPEG</sequence>
<dbReference type="RefSeq" id="WP_024914138.1">
    <property type="nucleotide sequence ID" value="NZ_CP007044.2"/>
</dbReference>
<dbReference type="InterPro" id="IPR016032">
    <property type="entry name" value="Sig_transdc_resp-reg_C-effctor"/>
</dbReference>
<dbReference type="Proteomes" id="UP000019030">
    <property type="component" value="Chromosome"/>
</dbReference>
<dbReference type="InterPro" id="IPR036388">
    <property type="entry name" value="WH-like_DNA-bd_sf"/>
</dbReference>
<dbReference type="SUPFAM" id="SSF46894">
    <property type="entry name" value="C-terminal effector domain of the bipartite response regulators"/>
    <property type="match status" value="1"/>
</dbReference>
<accession>W0LK54</accession>
<dbReference type="PROSITE" id="PS50043">
    <property type="entry name" value="HTH_LUXR_2"/>
    <property type="match status" value="1"/>
</dbReference>
<dbReference type="Gene3D" id="1.10.10.10">
    <property type="entry name" value="Winged helix-like DNA-binding domain superfamily/Winged helix DNA-binding domain"/>
    <property type="match status" value="1"/>
</dbReference>